<keyword evidence="1" id="KW-0812">Transmembrane</keyword>
<organism evidence="2 3">
    <name type="scientific">Chaetoceros tenuissimus</name>
    <dbReference type="NCBI Taxonomy" id="426638"/>
    <lineage>
        <taxon>Eukaryota</taxon>
        <taxon>Sar</taxon>
        <taxon>Stramenopiles</taxon>
        <taxon>Ochrophyta</taxon>
        <taxon>Bacillariophyta</taxon>
        <taxon>Coscinodiscophyceae</taxon>
        <taxon>Chaetocerotophycidae</taxon>
        <taxon>Chaetocerotales</taxon>
        <taxon>Chaetocerotaceae</taxon>
        <taxon>Chaetoceros</taxon>
    </lineage>
</organism>
<feature type="transmembrane region" description="Helical" evidence="1">
    <location>
        <begin position="260"/>
        <end position="279"/>
    </location>
</feature>
<keyword evidence="3" id="KW-1185">Reference proteome</keyword>
<keyword evidence="1" id="KW-0472">Membrane</keyword>
<sequence length="342" mass="39620">MSKCLSSSSIPSAPEKDQLLVVCPTHFHQYQDGYIIGWKCRDDVFNRCMYVIAGTITVNSYEKVEMAIDKWKTYMGKYWPKESTFYNKVVQNLTIIAEWDGASNDSDSQEPISIVKMQNSSLQMSIDSRLPSQVILFDPCRSSLDCYRHYADQSLLYDSVWTNCTNEKFAQRLCGWNGDESLQNLLLRINETNTIMHSLRKIVNTDDDIGIRWQIDDSTNGNNVDFMLRENANKTERQDSLIYLHYSLWKYHILSGSSKVPLLVFFPYFQLINSIVLLVGECDISHCPQEVQVNQRRRLYNRFLSTLTDVIIGLVIGWLLLMHTEVTLETAGKKEERTEEEK</sequence>
<accession>A0AAD3CSX1</accession>
<evidence type="ECO:0000313" key="2">
    <source>
        <dbReference type="EMBL" id="GFH51596.1"/>
    </source>
</evidence>
<dbReference type="Proteomes" id="UP001054902">
    <property type="component" value="Unassembled WGS sequence"/>
</dbReference>
<reference evidence="2 3" key="1">
    <citation type="journal article" date="2021" name="Sci. Rep.">
        <title>The genome of the diatom Chaetoceros tenuissimus carries an ancient integrated fragment of an extant virus.</title>
        <authorList>
            <person name="Hongo Y."/>
            <person name="Kimura K."/>
            <person name="Takaki Y."/>
            <person name="Yoshida Y."/>
            <person name="Baba S."/>
            <person name="Kobayashi G."/>
            <person name="Nagasaki K."/>
            <person name="Hano T."/>
            <person name="Tomaru Y."/>
        </authorList>
    </citation>
    <scope>NUCLEOTIDE SEQUENCE [LARGE SCALE GENOMIC DNA]</scope>
    <source>
        <strain evidence="2 3">NIES-3715</strain>
    </source>
</reference>
<dbReference type="EMBL" id="BLLK01000045">
    <property type="protein sequence ID" value="GFH51596.1"/>
    <property type="molecule type" value="Genomic_DNA"/>
</dbReference>
<keyword evidence="1" id="KW-1133">Transmembrane helix</keyword>
<proteinExistence type="predicted"/>
<evidence type="ECO:0000313" key="3">
    <source>
        <dbReference type="Proteomes" id="UP001054902"/>
    </source>
</evidence>
<evidence type="ECO:0000256" key="1">
    <source>
        <dbReference type="SAM" id="Phobius"/>
    </source>
</evidence>
<feature type="transmembrane region" description="Helical" evidence="1">
    <location>
        <begin position="299"/>
        <end position="321"/>
    </location>
</feature>
<dbReference type="AlphaFoldDB" id="A0AAD3CSX1"/>
<gene>
    <name evidence="2" type="ORF">CTEN210_08072</name>
</gene>
<name>A0AAD3CSX1_9STRA</name>
<protein>
    <submittedName>
        <fullName evidence="2">Uncharacterized protein</fullName>
    </submittedName>
</protein>
<comment type="caution">
    <text evidence="2">The sequence shown here is derived from an EMBL/GenBank/DDBJ whole genome shotgun (WGS) entry which is preliminary data.</text>
</comment>